<feature type="domain" description="Reverse transcriptase" evidence="7">
    <location>
        <begin position="467"/>
        <end position="720"/>
    </location>
</feature>
<dbReference type="InterPro" id="IPR036397">
    <property type="entry name" value="RNaseH_sf"/>
</dbReference>
<gene>
    <name evidence="9" type="ORF">LSH36_1479g00025</name>
</gene>
<dbReference type="InterPro" id="IPR006043">
    <property type="entry name" value="NCS2"/>
</dbReference>
<comment type="subcellular location">
    <subcellularLocation>
        <location evidence="1">Membrane</location>
        <topology evidence="1">Multi-pass membrane protein</topology>
    </subcellularLocation>
</comment>
<dbReference type="PROSITE" id="PS50879">
    <property type="entry name" value="RNASE_H_1"/>
    <property type="match status" value="1"/>
</dbReference>
<feature type="transmembrane region" description="Helical" evidence="6">
    <location>
        <begin position="303"/>
        <end position="326"/>
    </location>
</feature>
<dbReference type="InterPro" id="IPR000477">
    <property type="entry name" value="RT_dom"/>
</dbReference>
<evidence type="ECO:0000256" key="1">
    <source>
        <dbReference type="ARBA" id="ARBA00004141"/>
    </source>
</evidence>
<organism evidence="9 10">
    <name type="scientific">Paralvinella palmiformis</name>
    <dbReference type="NCBI Taxonomy" id="53620"/>
    <lineage>
        <taxon>Eukaryota</taxon>
        <taxon>Metazoa</taxon>
        <taxon>Spiralia</taxon>
        <taxon>Lophotrochozoa</taxon>
        <taxon>Annelida</taxon>
        <taxon>Polychaeta</taxon>
        <taxon>Sedentaria</taxon>
        <taxon>Canalipalpata</taxon>
        <taxon>Terebellida</taxon>
        <taxon>Terebelliformia</taxon>
        <taxon>Alvinellidae</taxon>
        <taxon>Paralvinella</taxon>
    </lineage>
</organism>
<protein>
    <submittedName>
        <fullName evidence="9">Uncharacterized protein</fullName>
    </submittedName>
</protein>
<dbReference type="AlphaFoldDB" id="A0AAD9IT41"/>
<comment type="caution">
    <text evidence="9">The sequence shown here is derived from an EMBL/GenBank/DDBJ whole genome shotgun (WGS) entry which is preliminary data.</text>
</comment>
<dbReference type="GO" id="GO:0004523">
    <property type="term" value="F:RNA-DNA hybrid ribonuclease activity"/>
    <property type="evidence" value="ECO:0007669"/>
    <property type="project" value="InterPro"/>
</dbReference>
<reference evidence="9" key="1">
    <citation type="journal article" date="2023" name="Mol. Biol. Evol.">
        <title>Third-Generation Sequencing Reveals the Adaptive Role of the Epigenome in Three Deep-Sea Polychaetes.</title>
        <authorList>
            <person name="Perez M."/>
            <person name="Aroh O."/>
            <person name="Sun Y."/>
            <person name="Lan Y."/>
            <person name="Juniper S.K."/>
            <person name="Young C.R."/>
            <person name="Angers B."/>
            <person name="Qian P.Y."/>
        </authorList>
    </citation>
    <scope>NUCLEOTIDE SEQUENCE</scope>
    <source>
        <strain evidence="9">P08H-3</strain>
    </source>
</reference>
<keyword evidence="4 6" id="KW-1133">Transmembrane helix</keyword>
<accession>A0AAD9IT41</accession>
<dbReference type="Pfam" id="PF00078">
    <property type="entry name" value="RVT_1"/>
    <property type="match status" value="1"/>
</dbReference>
<dbReference type="Proteomes" id="UP001208570">
    <property type="component" value="Unassembled WGS sequence"/>
</dbReference>
<feature type="transmembrane region" description="Helical" evidence="6">
    <location>
        <begin position="332"/>
        <end position="350"/>
    </location>
</feature>
<keyword evidence="5 6" id="KW-0472">Membrane</keyword>
<evidence type="ECO:0000313" key="9">
    <source>
        <dbReference type="EMBL" id="KAK2140121.1"/>
    </source>
</evidence>
<dbReference type="InterPro" id="IPR043502">
    <property type="entry name" value="DNA/RNA_pol_sf"/>
</dbReference>
<evidence type="ECO:0000256" key="6">
    <source>
        <dbReference type="SAM" id="Phobius"/>
    </source>
</evidence>
<dbReference type="InterPro" id="IPR002156">
    <property type="entry name" value="RNaseH_domain"/>
</dbReference>
<dbReference type="GO" id="GO:0022857">
    <property type="term" value="F:transmembrane transporter activity"/>
    <property type="evidence" value="ECO:0007669"/>
    <property type="project" value="InterPro"/>
</dbReference>
<evidence type="ECO:0000256" key="5">
    <source>
        <dbReference type="ARBA" id="ARBA00023136"/>
    </source>
</evidence>
<evidence type="ECO:0000313" key="10">
    <source>
        <dbReference type="Proteomes" id="UP001208570"/>
    </source>
</evidence>
<feature type="transmembrane region" description="Helical" evidence="6">
    <location>
        <begin position="72"/>
        <end position="102"/>
    </location>
</feature>
<dbReference type="GO" id="GO:0003676">
    <property type="term" value="F:nucleic acid binding"/>
    <property type="evidence" value="ECO:0007669"/>
    <property type="project" value="InterPro"/>
</dbReference>
<dbReference type="Pfam" id="PF00860">
    <property type="entry name" value="Xan_ur_permease"/>
    <property type="match status" value="2"/>
</dbReference>
<dbReference type="InterPro" id="IPR012337">
    <property type="entry name" value="RNaseH-like_sf"/>
</dbReference>
<evidence type="ECO:0000259" key="8">
    <source>
        <dbReference type="PROSITE" id="PS50879"/>
    </source>
</evidence>
<name>A0AAD9IT41_9ANNE</name>
<proteinExistence type="inferred from homology"/>
<sequence>MVCQAVRAGATGGVFYEERADIEPRKRRKKLKEIHVDIVDINNETTLAEDDDTSNGCKDKLGLLYSITDTPPWYLCIFLGFQHYLTAFGSTLSIPLILAPAFCLGPNDVGTAEILSTLIFVSGIVTLLQTTLGTRLPILQGGTFSFLVPTFAILNLPKWQCPDFSDTLPSDPDKWGYLARTDTRIEVLNKAKWFRIPYPCQYSDCVVCDKHSGFQWGLPTFSAAGVFGMLAGVIAGIMESLGDYYACARLCGAPPPPVHAINRGIMIEGIGCVLAGMWGSGNGTTSYSENIGAIGITKVGSRVVIQTAGFIMILLGMLGKFGALFVTIPQPVVGGVFMVTFGMITAVGISNLQYVSMNSSRNLFIVGFSLFFGLSMPQWMSSHPDAIQTGVSELDQILTVLLSTGMFVGGTIGFTLDNIIPGSEEERGLKNWRKTLEEDQDKANEPALKCYDFPWCMASAPGIHIPPRWITEKADWDLFAKKLRNSPDPDINPSLDNRLQSLLHDVNTAAKETIPISRTKATQSTRTFLPPEAKKWTKQINYRCHRSFSNENHSQKRPKRRKAVFVASMDLDKAFEGVDHLSMLDSLISFGISGRIITWIENIQGTISDPHNLTTGCSQGSTISPTIFNGLVSQLLTVTLPISVDILAYADDLVLISHGSKPAEKLPKPLNAVDKTANNSYFSPAKTKTMAFTTTRQPKFKLGLQHLEMVNDSRYLGVTIDRRLSLIQHEELRGLIPNHTPITLAELHAVKAALTWLSRQTIHERVIIHLDSMGALTIITTANFHTYPEIITDIYTTASALKQREIQVILHWVACHINLEGNDRTDKLANEATSLDVIEYAEHTPGTFNYLVDRFISNRL</sequence>
<dbReference type="EMBL" id="JAODUP010001478">
    <property type="protein sequence ID" value="KAK2140121.1"/>
    <property type="molecule type" value="Genomic_DNA"/>
</dbReference>
<evidence type="ECO:0000256" key="3">
    <source>
        <dbReference type="ARBA" id="ARBA00022692"/>
    </source>
</evidence>
<evidence type="ECO:0000259" key="7">
    <source>
        <dbReference type="PROSITE" id="PS50878"/>
    </source>
</evidence>
<dbReference type="GO" id="GO:0006259">
    <property type="term" value="P:DNA metabolic process"/>
    <property type="evidence" value="ECO:0007669"/>
    <property type="project" value="UniProtKB-ARBA"/>
</dbReference>
<dbReference type="Gene3D" id="3.30.420.10">
    <property type="entry name" value="Ribonuclease H-like superfamily/Ribonuclease H"/>
    <property type="match status" value="1"/>
</dbReference>
<keyword evidence="10" id="KW-1185">Reference proteome</keyword>
<feature type="transmembrane region" description="Helical" evidence="6">
    <location>
        <begin position="138"/>
        <end position="156"/>
    </location>
</feature>
<dbReference type="SUPFAM" id="SSF53098">
    <property type="entry name" value="Ribonuclease H-like"/>
    <property type="match status" value="1"/>
</dbReference>
<dbReference type="PANTHER" id="PTHR11119">
    <property type="entry name" value="XANTHINE-URACIL / VITAMIN C PERMEASE FAMILY MEMBER"/>
    <property type="match status" value="1"/>
</dbReference>
<feature type="transmembrane region" description="Helical" evidence="6">
    <location>
        <begin position="362"/>
        <end position="380"/>
    </location>
</feature>
<evidence type="ECO:0000256" key="4">
    <source>
        <dbReference type="ARBA" id="ARBA00022989"/>
    </source>
</evidence>
<feature type="transmembrane region" description="Helical" evidence="6">
    <location>
        <begin position="114"/>
        <end position="132"/>
    </location>
</feature>
<dbReference type="SUPFAM" id="SSF56672">
    <property type="entry name" value="DNA/RNA polymerases"/>
    <property type="match status" value="1"/>
</dbReference>
<keyword evidence="3 6" id="KW-0812">Transmembrane</keyword>
<evidence type="ECO:0000256" key="2">
    <source>
        <dbReference type="ARBA" id="ARBA00008821"/>
    </source>
</evidence>
<dbReference type="GO" id="GO:0016020">
    <property type="term" value="C:membrane"/>
    <property type="evidence" value="ECO:0007669"/>
    <property type="project" value="UniProtKB-SubCell"/>
</dbReference>
<feature type="domain" description="RNase H type-1" evidence="8">
    <location>
        <begin position="702"/>
        <end position="834"/>
    </location>
</feature>
<comment type="similarity">
    <text evidence="2">Belongs to the nucleobase:cation symporter-2 (NCS2) (TC 2.A.40) family.</text>
</comment>
<dbReference type="PROSITE" id="PS50878">
    <property type="entry name" value="RT_POL"/>
    <property type="match status" value="1"/>
</dbReference>